<dbReference type="NCBIfam" id="TIGR01509">
    <property type="entry name" value="HAD-SF-IA-v3"/>
    <property type="match status" value="1"/>
</dbReference>
<reference evidence="5 6" key="1">
    <citation type="submission" date="2017-07" db="EMBL/GenBank/DDBJ databases">
        <title>Draft genome of Ochrobactrum lupini type strain LUP21.</title>
        <authorList>
            <person name="Krzyzanowska D.M."/>
            <person name="Jafra S."/>
        </authorList>
    </citation>
    <scope>NUCLEOTIDE SEQUENCE [LARGE SCALE GENOMIC DNA]</scope>
    <source>
        <strain evidence="5 6">LUP21</strain>
    </source>
</reference>
<evidence type="ECO:0000313" key="5">
    <source>
        <dbReference type="EMBL" id="OYR32609.1"/>
    </source>
</evidence>
<sequence>MLSCLPSNALHAGMIAMTDTTSAGLDALENIALIIFDCDGVLIDSEPIASRTLAEMLRNAGMSITDEEAHVRFTGHSEPAIRRICAEELGMVDVDVHFSAWHTRLYEEFGRSLTSMPGIDAVVKSVKRPKCVASNSSIERLKSSLGKLDLWQHFHPAVFSAQMVARPKPAPDLLLHCAEQFHVKPEHCVMIDDSSHGVVAANAADMTAIGFVDPADPRPDRASLLKASGAAFVVNGAAELPAAITAANILIGEHDRPTDHSVTFAKPHQQL</sequence>
<dbReference type="InterPro" id="IPR051600">
    <property type="entry name" value="Beta-PGM-like"/>
</dbReference>
<dbReference type="SUPFAM" id="SSF56784">
    <property type="entry name" value="HAD-like"/>
    <property type="match status" value="1"/>
</dbReference>
<keyword evidence="5" id="KW-0378">Hydrolase</keyword>
<dbReference type="GO" id="GO:0016787">
    <property type="term" value="F:hydrolase activity"/>
    <property type="evidence" value="ECO:0007669"/>
    <property type="project" value="UniProtKB-KW"/>
</dbReference>
<evidence type="ECO:0000256" key="2">
    <source>
        <dbReference type="ARBA" id="ARBA00006171"/>
    </source>
</evidence>
<protein>
    <submittedName>
        <fullName evidence="5">HAD hydrolase, IA, variant 3 family protein</fullName>
    </submittedName>
</protein>
<evidence type="ECO:0000256" key="3">
    <source>
        <dbReference type="ARBA" id="ARBA00022723"/>
    </source>
</evidence>
<comment type="similarity">
    <text evidence="2">Belongs to the HAD-like hydrolase superfamily. CbbY/CbbZ/Gph/YieH family.</text>
</comment>
<dbReference type="Proteomes" id="UP000216363">
    <property type="component" value="Unassembled WGS sequence"/>
</dbReference>
<dbReference type="EMBL" id="NNRN01000023">
    <property type="protein sequence ID" value="OYR32609.1"/>
    <property type="molecule type" value="Genomic_DNA"/>
</dbReference>
<dbReference type="Pfam" id="PF13419">
    <property type="entry name" value="HAD_2"/>
    <property type="match status" value="1"/>
</dbReference>
<comment type="caution">
    <text evidence="5">The sequence shown here is derived from an EMBL/GenBank/DDBJ whole genome shotgun (WGS) entry which is preliminary data.</text>
</comment>
<organism evidence="5 6">
    <name type="scientific">Brucella lupini</name>
    <dbReference type="NCBI Taxonomy" id="255457"/>
    <lineage>
        <taxon>Bacteria</taxon>
        <taxon>Pseudomonadati</taxon>
        <taxon>Pseudomonadota</taxon>
        <taxon>Alphaproteobacteria</taxon>
        <taxon>Hyphomicrobiales</taxon>
        <taxon>Brucellaceae</taxon>
        <taxon>Brucella/Ochrobactrum group</taxon>
        <taxon>Brucella</taxon>
    </lineage>
</organism>
<evidence type="ECO:0000256" key="4">
    <source>
        <dbReference type="ARBA" id="ARBA00022842"/>
    </source>
</evidence>
<dbReference type="Gene3D" id="3.40.50.1000">
    <property type="entry name" value="HAD superfamily/HAD-like"/>
    <property type="match status" value="1"/>
</dbReference>
<gene>
    <name evidence="5" type="ORF">CES86_5734</name>
</gene>
<dbReference type="PANTHER" id="PTHR46193">
    <property type="entry name" value="6-PHOSPHOGLUCONATE PHOSPHATASE"/>
    <property type="match status" value="1"/>
</dbReference>
<dbReference type="SFLD" id="SFLDG01135">
    <property type="entry name" value="C1.5.6:_HAD__Beta-PGM__Phospha"/>
    <property type="match status" value="1"/>
</dbReference>
<dbReference type="PANTHER" id="PTHR46193:SF10">
    <property type="entry name" value="6-PHOSPHOGLUCONATE PHOSPHATASE"/>
    <property type="match status" value="1"/>
</dbReference>
<accession>A0A256GZR3</accession>
<proteinExistence type="inferred from homology"/>
<dbReference type="InterPro" id="IPR036412">
    <property type="entry name" value="HAD-like_sf"/>
</dbReference>
<dbReference type="Gene3D" id="1.10.150.240">
    <property type="entry name" value="Putative phosphatase, domain 2"/>
    <property type="match status" value="1"/>
</dbReference>
<dbReference type="InterPro" id="IPR006439">
    <property type="entry name" value="HAD-SF_hydro_IA"/>
</dbReference>
<evidence type="ECO:0000313" key="6">
    <source>
        <dbReference type="Proteomes" id="UP000216363"/>
    </source>
</evidence>
<comment type="cofactor">
    <cofactor evidence="1">
        <name>Mg(2+)</name>
        <dbReference type="ChEBI" id="CHEBI:18420"/>
    </cofactor>
</comment>
<keyword evidence="3" id="KW-0479">Metal-binding</keyword>
<dbReference type="InterPro" id="IPR023198">
    <property type="entry name" value="PGP-like_dom2"/>
</dbReference>
<dbReference type="SFLD" id="SFLDG01129">
    <property type="entry name" value="C1.5:_HAD__Beta-PGM__Phosphata"/>
    <property type="match status" value="1"/>
</dbReference>
<keyword evidence="4" id="KW-0460">Magnesium</keyword>
<dbReference type="InterPro" id="IPR023214">
    <property type="entry name" value="HAD_sf"/>
</dbReference>
<dbReference type="AlphaFoldDB" id="A0A256GZR3"/>
<dbReference type="InterPro" id="IPR041492">
    <property type="entry name" value="HAD_2"/>
</dbReference>
<name>A0A256GZR3_9HYPH</name>
<dbReference type="SFLD" id="SFLDS00003">
    <property type="entry name" value="Haloacid_Dehalogenase"/>
    <property type="match status" value="1"/>
</dbReference>
<dbReference type="GO" id="GO:0046872">
    <property type="term" value="F:metal ion binding"/>
    <property type="evidence" value="ECO:0007669"/>
    <property type="project" value="UniProtKB-KW"/>
</dbReference>
<evidence type="ECO:0000256" key="1">
    <source>
        <dbReference type="ARBA" id="ARBA00001946"/>
    </source>
</evidence>